<proteinExistence type="predicted"/>
<dbReference type="InterPro" id="IPR010982">
    <property type="entry name" value="Lambda_DNA-bd_dom_sf"/>
</dbReference>
<evidence type="ECO:0000313" key="4">
    <source>
        <dbReference type="Proteomes" id="UP000568380"/>
    </source>
</evidence>
<dbReference type="PANTHER" id="PTHR35010:SF2">
    <property type="entry name" value="BLL4672 PROTEIN"/>
    <property type="match status" value="1"/>
</dbReference>
<dbReference type="PROSITE" id="PS50943">
    <property type="entry name" value="HTH_CROC1"/>
    <property type="match status" value="1"/>
</dbReference>
<dbReference type="InterPro" id="IPR001387">
    <property type="entry name" value="Cro/C1-type_HTH"/>
</dbReference>
<organism evidence="3 4">
    <name type="scientific">Nonomuraea endophytica</name>
    <dbReference type="NCBI Taxonomy" id="714136"/>
    <lineage>
        <taxon>Bacteria</taxon>
        <taxon>Bacillati</taxon>
        <taxon>Actinomycetota</taxon>
        <taxon>Actinomycetes</taxon>
        <taxon>Streptosporangiales</taxon>
        <taxon>Streptosporangiaceae</taxon>
        <taxon>Nonomuraea</taxon>
    </lineage>
</organism>
<dbReference type="GO" id="GO:0003677">
    <property type="term" value="F:DNA binding"/>
    <property type="evidence" value="ECO:0007669"/>
    <property type="project" value="InterPro"/>
</dbReference>
<sequence>MGNNELGAFLRARREAVPPEAVGFPSGARRRTPGLRRAELATVAGVSVDYLTRLEQGRDRHPSTEILTALADALSLSPDERIHLHRLHKAEAGGICPSAPPLSRTLRPTVEAMLARLAHTPALVVNQLTEILAHTPAYARLAGPFGLLDDDPPNLTRYLFTDPRARDAFPGWPEVAAEHAADLRASAALGDQHAAHLADELSLTVGTAFTQHYAKAMLPARVGTERWAHPEGELLLAYETLTLAGADDQRMIVYVPADEATTALLAEPSRTSLHENAPPRVSGRGVSAAQPERWC</sequence>
<protein>
    <submittedName>
        <fullName evidence="3">Transcriptional regulator with XRE-family HTH domain</fullName>
    </submittedName>
</protein>
<dbReference type="Pfam" id="PF17765">
    <property type="entry name" value="MLTR_LBD"/>
    <property type="match status" value="1"/>
</dbReference>
<accession>A0A7W8A183</accession>
<feature type="region of interest" description="Disordered" evidence="1">
    <location>
        <begin position="268"/>
        <end position="295"/>
    </location>
</feature>
<dbReference type="CDD" id="cd00093">
    <property type="entry name" value="HTH_XRE"/>
    <property type="match status" value="1"/>
</dbReference>
<dbReference type="EMBL" id="JACHIN010000003">
    <property type="protein sequence ID" value="MBB5076985.1"/>
    <property type="molecule type" value="Genomic_DNA"/>
</dbReference>
<evidence type="ECO:0000256" key="1">
    <source>
        <dbReference type="SAM" id="MobiDB-lite"/>
    </source>
</evidence>
<dbReference type="AlphaFoldDB" id="A0A7W8A183"/>
<name>A0A7W8A183_9ACTN</name>
<reference evidence="3 4" key="1">
    <citation type="submission" date="2020-08" db="EMBL/GenBank/DDBJ databases">
        <title>Genomic Encyclopedia of Type Strains, Phase IV (KMG-IV): sequencing the most valuable type-strain genomes for metagenomic binning, comparative biology and taxonomic classification.</title>
        <authorList>
            <person name="Goeker M."/>
        </authorList>
    </citation>
    <scope>NUCLEOTIDE SEQUENCE [LARGE SCALE GENOMIC DNA]</scope>
    <source>
        <strain evidence="3 4">DSM 45385</strain>
    </source>
</reference>
<dbReference type="Gene3D" id="1.10.260.40">
    <property type="entry name" value="lambda repressor-like DNA-binding domains"/>
    <property type="match status" value="1"/>
</dbReference>
<dbReference type="PANTHER" id="PTHR35010">
    <property type="entry name" value="BLL4672 PROTEIN-RELATED"/>
    <property type="match status" value="1"/>
</dbReference>
<dbReference type="InterPro" id="IPR041413">
    <property type="entry name" value="MLTR_LBD"/>
</dbReference>
<dbReference type="SMART" id="SM00530">
    <property type="entry name" value="HTH_XRE"/>
    <property type="match status" value="1"/>
</dbReference>
<comment type="caution">
    <text evidence="3">The sequence shown here is derived from an EMBL/GenBank/DDBJ whole genome shotgun (WGS) entry which is preliminary data.</text>
</comment>
<gene>
    <name evidence="3" type="ORF">HNR40_002458</name>
</gene>
<dbReference type="RefSeq" id="WP_184960595.1">
    <property type="nucleotide sequence ID" value="NZ_JACHIN010000003.1"/>
</dbReference>
<keyword evidence="4" id="KW-1185">Reference proteome</keyword>
<dbReference type="Proteomes" id="UP000568380">
    <property type="component" value="Unassembled WGS sequence"/>
</dbReference>
<dbReference type="Pfam" id="PF13560">
    <property type="entry name" value="HTH_31"/>
    <property type="match status" value="1"/>
</dbReference>
<evidence type="ECO:0000259" key="2">
    <source>
        <dbReference type="PROSITE" id="PS50943"/>
    </source>
</evidence>
<dbReference type="SUPFAM" id="SSF47413">
    <property type="entry name" value="lambda repressor-like DNA-binding domains"/>
    <property type="match status" value="1"/>
</dbReference>
<feature type="domain" description="HTH cro/C1-type" evidence="2">
    <location>
        <begin position="34"/>
        <end position="81"/>
    </location>
</feature>
<dbReference type="Gene3D" id="3.30.450.180">
    <property type="match status" value="1"/>
</dbReference>
<evidence type="ECO:0000313" key="3">
    <source>
        <dbReference type="EMBL" id="MBB5076985.1"/>
    </source>
</evidence>